<accession>A0ABN1JR57</accession>
<dbReference type="InterPro" id="IPR003593">
    <property type="entry name" value="AAA+_ATPase"/>
</dbReference>
<proteinExistence type="predicted"/>
<dbReference type="SMART" id="SM00382">
    <property type="entry name" value="AAA"/>
    <property type="match status" value="1"/>
</dbReference>
<evidence type="ECO:0000256" key="1">
    <source>
        <dbReference type="ARBA" id="ARBA00022448"/>
    </source>
</evidence>
<dbReference type="PROSITE" id="PS00211">
    <property type="entry name" value="ABC_TRANSPORTER_1"/>
    <property type="match status" value="1"/>
</dbReference>
<dbReference type="SUPFAM" id="SSF52540">
    <property type="entry name" value="P-loop containing nucleoside triphosphate hydrolases"/>
    <property type="match status" value="1"/>
</dbReference>
<dbReference type="PROSITE" id="PS50893">
    <property type="entry name" value="ABC_TRANSPORTER_2"/>
    <property type="match status" value="1"/>
</dbReference>
<protein>
    <submittedName>
        <fullName evidence="5">Phosphate ABC transporter ATP-binding protein</fullName>
    </submittedName>
</protein>
<name>A0ABN1JR57_9CLOT</name>
<evidence type="ECO:0000313" key="6">
    <source>
        <dbReference type="Proteomes" id="UP001501510"/>
    </source>
</evidence>
<dbReference type="Proteomes" id="UP001501510">
    <property type="component" value="Unassembled WGS sequence"/>
</dbReference>
<dbReference type="PANTHER" id="PTHR43423">
    <property type="entry name" value="ABC TRANSPORTER I FAMILY MEMBER 17"/>
    <property type="match status" value="1"/>
</dbReference>
<keyword evidence="3 5" id="KW-0067">ATP-binding</keyword>
<dbReference type="InterPro" id="IPR005670">
    <property type="entry name" value="PstB-like"/>
</dbReference>
<organism evidence="5 6">
    <name type="scientific">Clostridium oceanicum</name>
    <dbReference type="NCBI Taxonomy" id="1543"/>
    <lineage>
        <taxon>Bacteria</taxon>
        <taxon>Bacillati</taxon>
        <taxon>Bacillota</taxon>
        <taxon>Clostridia</taxon>
        <taxon>Eubacteriales</taxon>
        <taxon>Clostridiaceae</taxon>
        <taxon>Clostridium</taxon>
    </lineage>
</organism>
<dbReference type="GO" id="GO:0005524">
    <property type="term" value="F:ATP binding"/>
    <property type="evidence" value="ECO:0007669"/>
    <property type="project" value="UniProtKB-KW"/>
</dbReference>
<evidence type="ECO:0000256" key="3">
    <source>
        <dbReference type="ARBA" id="ARBA00022840"/>
    </source>
</evidence>
<reference evidence="5 6" key="1">
    <citation type="journal article" date="2019" name="Int. J. Syst. Evol. Microbiol.">
        <title>The Global Catalogue of Microorganisms (GCM) 10K type strain sequencing project: providing services to taxonomists for standard genome sequencing and annotation.</title>
        <authorList>
            <consortium name="The Broad Institute Genomics Platform"/>
            <consortium name="The Broad Institute Genome Sequencing Center for Infectious Disease"/>
            <person name="Wu L."/>
            <person name="Ma J."/>
        </authorList>
    </citation>
    <scope>NUCLEOTIDE SEQUENCE [LARGE SCALE GENOMIC DNA]</scope>
    <source>
        <strain evidence="5 6">JCM 1407</strain>
    </source>
</reference>
<dbReference type="PANTHER" id="PTHR43423:SF1">
    <property type="entry name" value="ABC TRANSPORTER I FAMILY MEMBER 17"/>
    <property type="match status" value="1"/>
</dbReference>
<feature type="domain" description="ABC transporter" evidence="4">
    <location>
        <begin position="5"/>
        <end position="244"/>
    </location>
</feature>
<evidence type="ECO:0000256" key="2">
    <source>
        <dbReference type="ARBA" id="ARBA00022741"/>
    </source>
</evidence>
<evidence type="ECO:0000313" key="5">
    <source>
        <dbReference type="EMBL" id="GAA0745025.1"/>
    </source>
</evidence>
<dbReference type="RefSeq" id="WP_343762933.1">
    <property type="nucleotide sequence ID" value="NZ_BAAACG010000013.1"/>
</dbReference>
<keyword evidence="6" id="KW-1185">Reference proteome</keyword>
<comment type="caution">
    <text evidence="5">The sequence shown here is derived from an EMBL/GenBank/DDBJ whole genome shotgun (WGS) entry which is preliminary data.</text>
</comment>
<dbReference type="InterPro" id="IPR003439">
    <property type="entry name" value="ABC_transporter-like_ATP-bd"/>
</dbReference>
<gene>
    <name evidence="5" type="ORF">GCM10008906_30810</name>
</gene>
<dbReference type="Gene3D" id="3.40.50.300">
    <property type="entry name" value="P-loop containing nucleotide triphosphate hydrolases"/>
    <property type="match status" value="1"/>
</dbReference>
<dbReference type="EMBL" id="BAAACG010000013">
    <property type="protein sequence ID" value="GAA0745025.1"/>
    <property type="molecule type" value="Genomic_DNA"/>
</dbReference>
<dbReference type="Pfam" id="PF00005">
    <property type="entry name" value="ABC_tran"/>
    <property type="match status" value="1"/>
</dbReference>
<keyword evidence="2" id="KW-0547">Nucleotide-binding</keyword>
<sequence length="249" mass="28005">MDNILDIQDLNVYLDKKHILKNISLPIEKNKITAIIGPSGCGKSTFLKTLNRLVEETENANISGKINFEGKNINKMPLEDLRKDIGYVFQTPATFPFSIYKNISYVLKYYGIKNKALVSDIVEQKLKLVGLYDEVKDDLKISSLKLSGGQRQRLCIARALAVEPKVLLMDEPCSALDVLNTSIIEDMLLNLKTTYTIVIVTHNLAQAKRISDNTAFILDGKIIEYSSTKKLFENPKDQRTLNYIGGLFG</sequence>
<keyword evidence="1" id="KW-0813">Transport</keyword>
<dbReference type="CDD" id="cd03260">
    <property type="entry name" value="ABC_PstB_phosphate_transporter"/>
    <property type="match status" value="1"/>
</dbReference>
<dbReference type="InterPro" id="IPR017871">
    <property type="entry name" value="ABC_transporter-like_CS"/>
</dbReference>
<evidence type="ECO:0000259" key="4">
    <source>
        <dbReference type="PROSITE" id="PS50893"/>
    </source>
</evidence>
<dbReference type="InterPro" id="IPR027417">
    <property type="entry name" value="P-loop_NTPase"/>
</dbReference>